<dbReference type="GO" id="GO:0030154">
    <property type="term" value="P:cell differentiation"/>
    <property type="evidence" value="ECO:0007669"/>
    <property type="project" value="TreeGrafter"/>
</dbReference>
<dbReference type="PROSITE" id="PS50071">
    <property type="entry name" value="HOMEOBOX_2"/>
    <property type="match status" value="2"/>
</dbReference>
<dbReference type="InterPro" id="IPR051000">
    <property type="entry name" value="Homeobox_DNA-bind_prot"/>
</dbReference>
<feature type="domain" description="Homeobox" evidence="7">
    <location>
        <begin position="22"/>
        <end position="76"/>
    </location>
</feature>
<evidence type="ECO:0000256" key="4">
    <source>
        <dbReference type="PROSITE-ProRule" id="PRU00108"/>
    </source>
</evidence>
<dbReference type="InterPro" id="IPR001356">
    <property type="entry name" value="HD"/>
</dbReference>
<proteinExistence type="predicted"/>
<dbReference type="Proteomes" id="UP001212997">
    <property type="component" value="Unassembled WGS sequence"/>
</dbReference>
<feature type="region of interest" description="Disordered" evidence="6">
    <location>
        <begin position="85"/>
        <end position="105"/>
    </location>
</feature>
<evidence type="ECO:0000256" key="1">
    <source>
        <dbReference type="ARBA" id="ARBA00023125"/>
    </source>
</evidence>
<feature type="compositionally biased region" description="Acidic residues" evidence="6">
    <location>
        <begin position="225"/>
        <end position="240"/>
    </location>
</feature>
<feature type="region of interest" description="Disordered" evidence="6">
    <location>
        <begin position="529"/>
        <end position="606"/>
    </location>
</feature>
<comment type="subcellular location">
    <subcellularLocation>
        <location evidence="4 5">Nucleus</location>
    </subcellularLocation>
</comment>
<keyword evidence="9" id="KW-1185">Reference proteome</keyword>
<evidence type="ECO:0000313" key="9">
    <source>
        <dbReference type="Proteomes" id="UP001212997"/>
    </source>
</evidence>
<name>A0AAD5V592_9APHY</name>
<feature type="region of interest" description="Disordered" evidence="6">
    <location>
        <begin position="122"/>
        <end position="242"/>
    </location>
</feature>
<comment type="caution">
    <text evidence="8">The sequence shown here is derived from an EMBL/GenBank/DDBJ whole genome shotgun (WGS) entry which is preliminary data.</text>
</comment>
<evidence type="ECO:0000256" key="2">
    <source>
        <dbReference type="ARBA" id="ARBA00023155"/>
    </source>
</evidence>
<reference evidence="8" key="1">
    <citation type="submission" date="2022-07" db="EMBL/GenBank/DDBJ databases">
        <title>Genome Sequence of Physisporinus lineatus.</title>
        <authorList>
            <person name="Buettner E."/>
        </authorList>
    </citation>
    <scope>NUCLEOTIDE SEQUENCE</scope>
    <source>
        <strain evidence="8">VT162</strain>
    </source>
</reference>
<feature type="DNA-binding region" description="Homeobox" evidence="4">
    <location>
        <begin position="24"/>
        <end position="77"/>
    </location>
</feature>
<dbReference type="GO" id="GO:0005634">
    <property type="term" value="C:nucleus"/>
    <property type="evidence" value="ECO:0007669"/>
    <property type="project" value="UniProtKB-SubCell"/>
</dbReference>
<protein>
    <recommendedName>
        <fullName evidence="7">Homeobox domain-containing protein</fullName>
    </recommendedName>
</protein>
<dbReference type="EMBL" id="JANAWD010000273">
    <property type="protein sequence ID" value="KAJ3482429.1"/>
    <property type="molecule type" value="Genomic_DNA"/>
</dbReference>
<gene>
    <name evidence="8" type="ORF">NLI96_g6977</name>
</gene>
<dbReference type="Pfam" id="PF00046">
    <property type="entry name" value="Homeodomain"/>
    <property type="match status" value="2"/>
</dbReference>
<dbReference type="SMART" id="SM00389">
    <property type="entry name" value="HOX"/>
    <property type="match status" value="2"/>
</dbReference>
<sequence>MPRTATSSTSSAPSLAEIPFVRRRLLPEQVAALQSLYETKTHPSKEERAALAAELGLELKSVNVWYQNKRRSVKKQALIWKPEKEKIETQSYRSKRRDSSPRRLGAPLFSLDSIAASRERKDTLVLCKPRPPLTPRRNKKAKPSPTSPFPQPNLWDFIPSSPHAPPSSPSAESARFSVLPPESKSRRSLEFACAKARASKKHHRRSPIVDPPLETRTTVELEGLVADDGEDTEPEPDEAITPENSLVGITGYMTPPRRGALMESPRKETPSKPEDVAAAITLLGFKNNSVQPTFSYLVHVLKPQEWSILNCVFFYNLWLSKAHFYPTFTTLLTSLFSLGMRPPTRNTRSTRVYTDPDPVPTDQDLFEDADANQKVPEATSTKKGALSSGKIKKSRHRMTNQQLDRLEALYQKSTHPSRQAKQELGDEVGMDIRTVTVWFQNRRQIAKKTPDAGASAVIRPRLLAPAVSRPPLALVSHRNVANSQKVSTAIAAMPLYPATVAVLPIAYPFPQQTVNASLSSQSVQPQDLWKYIPSSPSTCQQNNTSPPTTPGASEDSPGNEDGDPSLSKRKRTLEWACTRLEKRQRMYRDPQDAGSGNTTDDDSRNDGIHIKAFDPLRLALQDSANILETETTTRKIFEIPPEYHAKFPPDIVLGASLLLTLKHSG</sequence>
<dbReference type="PROSITE" id="PS00027">
    <property type="entry name" value="HOMEOBOX_1"/>
    <property type="match status" value="1"/>
</dbReference>
<feature type="domain" description="Homeobox" evidence="7">
    <location>
        <begin position="389"/>
        <end position="449"/>
    </location>
</feature>
<feature type="region of interest" description="Disordered" evidence="6">
    <location>
        <begin position="373"/>
        <end position="398"/>
    </location>
</feature>
<dbReference type="InterPro" id="IPR017970">
    <property type="entry name" value="Homeobox_CS"/>
</dbReference>
<dbReference type="SUPFAM" id="SSF46689">
    <property type="entry name" value="Homeodomain-like"/>
    <property type="match status" value="2"/>
</dbReference>
<organism evidence="8 9">
    <name type="scientific">Meripilus lineatus</name>
    <dbReference type="NCBI Taxonomy" id="2056292"/>
    <lineage>
        <taxon>Eukaryota</taxon>
        <taxon>Fungi</taxon>
        <taxon>Dikarya</taxon>
        <taxon>Basidiomycota</taxon>
        <taxon>Agaricomycotina</taxon>
        <taxon>Agaricomycetes</taxon>
        <taxon>Polyporales</taxon>
        <taxon>Meripilaceae</taxon>
        <taxon>Meripilus</taxon>
    </lineage>
</organism>
<feature type="compositionally biased region" description="Basic residues" evidence="6">
    <location>
        <begin position="197"/>
        <end position="206"/>
    </location>
</feature>
<keyword evidence="3 4" id="KW-0539">Nucleus</keyword>
<keyword evidence="1 4" id="KW-0238">DNA-binding</keyword>
<evidence type="ECO:0000256" key="6">
    <source>
        <dbReference type="SAM" id="MobiDB-lite"/>
    </source>
</evidence>
<dbReference type="AlphaFoldDB" id="A0AAD5V592"/>
<dbReference type="PANTHER" id="PTHR24324">
    <property type="entry name" value="HOMEOBOX PROTEIN HHEX"/>
    <property type="match status" value="1"/>
</dbReference>
<evidence type="ECO:0000259" key="7">
    <source>
        <dbReference type="PROSITE" id="PS50071"/>
    </source>
</evidence>
<evidence type="ECO:0000256" key="5">
    <source>
        <dbReference type="RuleBase" id="RU000682"/>
    </source>
</evidence>
<dbReference type="CDD" id="cd00086">
    <property type="entry name" value="homeodomain"/>
    <property type="match status" value="2"/>
</dbReference>
<dbReference type="GO" id="GO:0000981">
    <property type="term" value="F:DNA-binding transcription factor activity, RNA polymerase II-specific"/>
    <property type="evidence" value="ECO:0007669"/>
    <property type="project" value="InterPro"/>
</dbReference>
<feature type="DNA-binding region" description="Homeobox" evidence="4">
    <location>
        <begin position="391"/>
        <end position="450"/>
    </location>
</feature>
<dbReference type="InterPro" id="IPR009057">
    <property type="entry name" value="Homeodomain-like_sf"/>
</dbReference>
<evidence type="ECO:0000256" key="3">
    <source>
        <dbReference type="ARBA" id="ARBA00023242"/>
    </source>
</evidence>
<dbReference type="Gene3D" id="1.10.10.60">
    <property type="entry name" value="Homeodomain-like"/>
    <property type="match status" value="2"/>
</dbReference>
<feature type="compositionally biased region" description="Basic and acidic residues" evidence="6">
    <location>
        <begin position="579"/>
        <end position="591"/>
    </location>
</feature>
<evidence type="ECO:0000313" key="8">
    <source>
        <dbReference type="EMBL" id="KAJ3482429.1"/>
    </source>
</evidence>
<feature type="compositionally biased region" description="Polar residues" evidence="6">
    <location>
        <begin position="534"/>
        <end position="546"/>
    </location>
</feature>
<dbReference type="PANTHER" id="PTHR24324:SF9">
    <property type="entry name" value="HOMEOBOX DOMAIN-CONTAINING PROTEIN"/>
    <property type="match status" value="1"/>
</dbReference>
<accession>A0AAD5V592</accession>
<keyword evidence="2 4" id="KW-0371">Homeobox</keyword>
<dbReference type="GO" id="GO:0000978">
    <property type="term" value="F:RNA polymerase II cis-regulatory region sequence-specific DNA binding"/>
    <property type="evidence" value="ECO:0007669"/>
    <property type="project" value="TreeGrafter"/>
</dbReference>